<dbReference type="InterPro" id="IPR003653">
    <property type="entry name" value="Peptidase_C48_C"/>
</dbReference>
<feature type="compositionally biased region" description="Basic residues" evidence="4">
    <location>
        <begin position="29"/>
        <end position="38"/>
    </location>
</feature>
<comment type="similarity">
    <text evidence="1">Belongs to the peptidase C48 family.</text>
</comment>
<proteinExistence type="inferred from homology"/>
<dbReference type="EMBL" id="AP021400">
    <property type="protein sequence ID" value="BBN69622.1"/>
    <property type="molecule type" value="Genomic_DNA"/>
</dbReference>
<evidence type="ECO:0000256" key="3">
    <source>
        <dbReference type="ARBA" id="ARBA00022801"/>
    </source>
</evidence>
<feature type="region of interest" description="Disordered" evidence="4">
    <location>
        <begin position="517"/>
        <end position="657"/>
    </location>
</feature>
<reference evidence="6" key="1">
    <citation type="journal article" date="2019" name="Science">
        <title>Mutation of a bHLH transcription factor allowed almond domestication.</title>
        <authorList>
            <person name="Sanchez-Perez R."/>
            <person name="Pavan S."/>
            <person name="Mazzeo R."/>
            <person name="Moldovan C."/>
            <person name="Aiese Cigliano R."/>
            <person name="Del Cueto J."/>
            <person name="Ricciardi F."/>
            <person name="Lotti C."/>
            <person name="Ricciardi L."/>
            <person name="Dicenta F."/>
            <person name="Lopez-Marques R.L."/>
            <person name="Lindberg Moller B."/>
        </authorList>
    </citation>
    <scope>NUCLEOTIDE SEQUENCE</scope>
</reference>
<organism evidence="6">
    <name type="scientific">Prunus dulcis</name>
    <name type="common">Almond</name>
    <name type="synonym">Amygdalus dulcis</name>
    <dbReference type="NCBI Taxonomy" id="3755"/>
    <lineage>
        <taxon>Eukaryota</taxon>
        <taxon>Viridiplantae</taxon>
        <taxon>Streptophyta</taxon>
        <taxon>Embryophyta</taxon>
        <taxon>Tracheophyta</taxon>
        <taxon>Spermatophyta</taxon>
        <taxon>Magnoliopsida</taxon>
        <taxon>eudicotyledons</taxon>
        <taxon>Gunneridae</taxon>
        <taxon>Pentapetalae</taxon>
        <taxon>rosids</taxon>
        <taxon>fabids</taxon>
        <taxon>Rosales</taxon>
        <taxon>Rosaceae</taxon>
        <taxon>Amygdaloideae</taxon>
        <taxon>Amygdaleae</taxon>
        <taxon>Prunus</taxon>
    </lineage>
</organism>
<dbReference type="PANTHER" id="PTHR48449">
    <property type="entry name" value="DUF1985 DOMAIN-CONTAINING PROTEIN"/>
    <property type="match status" value="1"/>
</dbReference>
<gene>
    <name evidence="6" type="ORF">Prudu_1063S000100</name>
</gene>
<evidence type="ECO:0000256" key="2">
    <source>
        <dbReference type="ARBA" id="ARBA00022670"/>
    </source>
</evidence>
<keyword evidence="2" id="KW-0645">Protease</keyword>
<dbReference type="Pfam" id="PF09331">
    <property type="entry name" value="DUF1985"/>
    <property type="match status" value="1"/>
</dbReference>
<feature type="region of interest" description="Disordered" evidence="4">
    <location>
        <begin position="29"/>
        <end position="55"/>
    </location>
</feature>
<evidence type="ECO:0000256" key="1">
    <source>
        <dbReference type="ARBA" id="ARBA00005234"/>
    </source>
</evidence>
<name>A0A5H2XRW7_PRUDU</name>
<evidence type="ECO:0000256" key="4">
    <source>
        <dbReference type="SAM" id="MobiDB-lite"/>
    </source>
</evidence>
<feature type="compositionally biased region" description="Basic and acidic residues" evidence="4">
    <location>
        <begin position="324"/>
        <end position="337"/>
    </location>
</feature>
<feature type="compositionally biased region" description="Basic and acidic residues" evidence="4">
    <location>
        <begin position="570"/>
        <end position="652"/>
    </location>
</feature>
<dbReference type="InterPro" id="IPR038765">
    <property type="entry name" value="Papain-like_cys_pep_sf"/>
</dbReference>
<evidence type="ECO:0000259" key="5">
    <source>
        <dbReference type="PROSITE" id="PS50600"/>
    </source>
</evidence>
<dbReference type="AlphaFoldDB" id="A0A5H2XRW7"/>
<evidence type="ECO:0000313" key="6">
    <source>
        <dbReference type="EMBL" id="BBN69622.1"/>
    </source>
</evidence>
<dbReference type="Pfam" id="PF02902">
    <property type="entry name" value="Peptidase_C48"/>
    <property type="match status" value="1"/>
</dbReference>
<dbReference type="SUPFAM" id="SSF54001">
    <property type="entry name" value="Cysteine proteinases"/>
    <property type="match status" value="1"/>
</dbReference>
<dbReference type="PANTHER" id="PTHR48449:SF1">
    <property type="entry name" value="DUF1985 DOMAIN-CONTAINING PROTEIN"/>
    <property type="match status" value="1"/>
</dbReference>
<feature type="region of interest" description="Disordered" evidence="4">
    <location>
        <begin position="307"/>
        <end position="337"/>
    </location>
</feature>
<feature type="non-terminal residue" evidence="6">
    <location>
        <position position="1"/>
    </location>
</feature>
<keyword evidence="3" id="KW-0378">Hydrolase</keyword>
<protein>
    <submittedName>
        <fullName evidence="6">BURP domain-containing protein</fullName>
    </submittedName>
</protein>
<accession>A0A5H2XRW7</accession>
<sequence>SIQGLGRIEIKFYNRVGEEPKPELNIQHVRKRRRRGKGKGVDSETVKGRSSGRGRREAVFVGSGRFHLWSKATQRPRTDTLRLFNNQHLEMGSNVELVWPESEAYSSRVNNCSHANSSLAAIRAKLSAEQLEQFKTSCFGHLLNIDKIQFSGQIVHGVVLRRVAGQGVKDLDGLSFLIGCDVAQFTRQDFCLITGLRFGEVPEVSSGESDEIRLQKRYFIDEGITCNALEEAFLRCTEEDDIYKLALVYFAELVVLGRDKHLNINLNYLTLVEDLDAFNRYPWGSVSFDKTQDSLFSAPTKYVKSFENEEGRGKGKSKVTGTSRRNEKGKKDKHGEAQRGGWSFKGFTYAFQIWVYELIPRMADLNYCKVVDPTAVPRILRWRTTTSVPEMRKLNNYFFQSKESVQLRALCPSEEEMRQPYWSWPQDRPAVVSAESIPSSCADLDELNKVVSLLRSELFQVKREKDVLELKVIRMEKLLDHCLGPQFEQEVRRDLALLKERTNRCVISHLFKGSEEMDDIQWDEGPSNRNEGEEKEDEGIEGGEGPSNRNEGEEKEEEGIEGGEVQGKPSEVEEAQRKRSEGEQVKIKSSKGEEAQRKSSEGEEVKRKSSKGEELQRKSSEGEDPQRKRREGKEVKRQRSEEKEVQRNQCEKEDNEVMLLGDDIGESTEGTKVEFTLGDIDLDQPTAVLSQLNVWLNDKGKAVEQGVQLRKGRGSFLCGRSLKMLDPMKAIPHDDMVKLLKLCWEWRHNPNLVMQFGNVEAEIEFFASLVKADGWLKGDHIDLGLYLIRKRQQELEEVEISDWTTTDVFFMNHIHTCFADNKRKKEQVGWKIRNSLLNVVNGKVPACGMDWQNAYKVYAPCMLTKYKHWVAVMIDLVLCEIKVYDSKVSLIPDEILKEELAPLSITIPNLLNTIDFYEEGVYANNCSRDWWCPWPIERVDVPQQSNQGDCGMFVLKYIELLSAEIPLATCTSQNMPFFRLKLAAEITRGDAYMP</sequence>
<dbReference type="PROSITE" id="PS50600">
    <property type="entry name" value="ULP_PROTEASE"/>
    <property type="match status" value="1"/>
</dbReference>
<dbReference type="GO" id="GO:0008234">
    <property type="term" value="F:cysteine-type peptidase activity"/>
    <property type="evidence" value="ECO:0007669"/>
    <property type="project" value="InterPro"/>
</dbReference>
<feature type="domain" description="Ubiquitin-like protease family profile" evidence="5">
    <location>
        <begin position="759"/>
        <end position="961"/>
    </location>
</feature>
<dbReference type="Gene3D" id="3.40.395.10">
    <property type="entry name" value="Adenoviral Proteinase, Chain A"/>
    <property type="match status" value="1"/>
</dbReference>
<dbReference type="GO" id="GO:0006508">
    <property type="term" value="P:proteolysis"/>
    <property type="evidence" value="ECO:0007669"/>
    <property type="project" value="UniProtKB-KW"/>
</dbReference>
<dbReference type="InterPro" id="IPR015410">
    <property type="entry name" value="DUF1985"/>
</dbReference>